<feature type="chain" id="PRO_5027987497" evidence="1">
    <location>
        <begin position="22"/>
        <end position="82"/>
    </location>
</feature>
<organism evidence="2 3">
    <name type="scientific">Meloidogyne enterolobii</name>
    <name type="common">Root-knot nematode worm</name>
    <name type="synonym">Meloidogyne mayaguensis</name>
    <dbReference type="NCBI Taxonomy" id="390850"/>
    <lineage>
        <taxon>Eukaryota</taxon>
        <taxon>Metazoa</taxon>
        <taxon>Ecdysozoa</taxon>
        <taxon>Nematoda</taxon>
        <taxon>Chromadorea</taxon>
        <taxon>Rhabditida</taxon>
        <taxon>Tylenchina</taxon>
        <taxon>Tylenchomorpha</taxon>
        <taxon>Tylenchoidea</taxon>
        <taxon>Meloidogynidae</taxon>
        <taxon>Meloidogyninae</taxon>
        <taxon>Meloidogyne</taxon>
    </lineage>
</organism>
<proteinExistence type="predicted"/>
<protein>
    <submittedName>
        <fullName evidence="2">Uncharacterized protein</fullName>
    </submittedName>
</protein>
<reference evidence="2 3" key="1">
    <citation type="submission" date="2020-08" db="EMBL/GenBank/DDBJ databases">
        <authorList>
            <person name="Koutsovoulos G."/>
            <person name="Danchin GJ E."/>
        </authorList>
    </citation>
    <scope>NUCLEOTIDE SEQUENCE [LARGE SCALE GENOMIC DNA]</scope>
</reference>
<dbReference type="EMBL" id="CAJEWN010002956">
    <property type="protein sequence ID" value="CAD2205931.1"/>
    <property type="molecule type" value="Genomic_DNA"/>
</dbReference>
<name>A0A6V7Y367_MELEN</name>
<evidence type="ECO:0000313" key="3">
    <source>
        <dbReference type="Proteomes" id="UP000580250"/>
    </source>
</evidence>
<evidence type="ECO:0000256" key="1">
    <source>
        <dbReference type="SAM" id="SignalP"/>
    </source>
</evidence>
<evidence type="ECO:0000313" key="2">
    <source>
        <dbReference type="EMBL" id="CAD2205931.1"/>
    </source>
</evidence>
<gene>
    <name evidence="2" type="ORF">MENT_LOCUS59779</name>
</gene>
<feature type="signal peptide" evidence="1">
    <location>
        <begin position="1"/>
        <end position="21"/>
    </location>
</feature>
<dbReference type="Proteomes" id="UP000580250">
    <property type="component" value="Unassembled WGS sequence"/>
</dbReference>
<keyword evidence="1" id="KW-0732">Signal</keyword>
<comment type="caution">
    <text evidence="2">The sequence shown here is derived from an EMBL/GenBank/DDBJ whole genome shotgun (WGS) entry which is preliminary data.</text>
</comment>
<sequence>MAKFIFVFVLLVFIFINLSCAPNSSYIGSWKNHSPQEKAEARAKKEAKKKQVHYEMIKKLGEIEKKKQAANPYTNFWGSSTK</sequence>
<accession>A0A6V7Y367</accession>
<dbReference type="AlphaFoldDB" id="A0A6V7Y367"/>